<dbReference type="OMA" id="SRCEFIC"/>
<dbReference type="Gramene" id="EFJ33563">
    <property type="protein sequence ID" value="EFJ33563"/>
    <property type="gene ID" value="SELMODRAFT_227505"/>
</dbReference>
<evidence type="ECO:0000256" key="2">
    <source>
        <dbReference type="ARBA" id="ARBA00022679"/>
    </source>
</evidence>
<proteinExistence type="predicted"/>
<dbReference type="GO" id="GO:0032259">
    <property type="term" value="P:methylation"/>
    <property type="evidence" value="ECO:0000318"/>
    <property type="project" value="GO_Central"/>
</dbReference>
<dbReference type="InterPro" id="IPR001077">
    <property type="entry name" value="COMT_C"/>
</dbReference>
<dbReference type="InterPro" id="IPR036388">
    <property type="entry name" value="WH-like_DNA-bd_sf"/>
</dbReference>
<keyword evidence="2" id="KW-0808">Transferase</keyword>
<sequence length="348" mass="38078">MEDESWMKLILINQGHFISSSLKALVKLKVPDILNKAAPSLLSPVEICDQLPLRSKATLDSSASQLGRLMRALAMFGVFQECPSSEGEQRYGLNAVSKHLVTEGNSESMVPSMMFFPKQYNVWDLLPDAILEGVQPGSKAHGGKSVFELDPAIVKVFNTVMSAYTRRTMRLALQVYDGFQHAEVIVDVGGSLGASLEIILAKYPNVKGINFDLPAVVEHAAKVQGMENVGGDMFVSVPQGDLMLLKWVLHDWNDEKAIKILENCRQSLAEGGKVVVIDALLPEVAEKSEEYSLADKNAVLYDLAMLTTGEAAKERTYKELEQVAMAAGFSSLSVRARVDSASIIEIYP</sequence>
<feature type="domain" description="O-methyltransferase dimerisation" evidence="6">
    <location>
        <begin position="14"/>
        <end position="102"/>
    </location>
</feature>
<organism evidence="8">
    <name type="scientific">Selaginella moellendorffii</name>
    <name type="common">Spikemoss</name>
    <dbReference type="NCBI Taxonomy" id="88036"/>
    <lineage>
        <taxon>Eukaryota</taxon>
        <taxon>Viridiplantae</taxon>
        <taxon>Streptophyta</taxon>
        <taxon>Embryophyta</taxon>
        <taxon>Tracheophyta</taxon>
        <taxon>Lycopodiopsida</taxon>
        <taxon>Selaginellales</taxon>
        <taxon>Selaginellaceae</taxon>
        <taxon>Selaginella</taxon>
    </lineage>
</organism>
<evidence type="ECO:0008006" key="9">
    <source>
        <dbReference type="Google" id="ProtNLM"/>
    </source>
</evidence>
<dbReference type="SUPFAM" id="SSF46785">
    <property type="entry name" value="Winged helix' DNA-binding domain"/>
    <property type="match status" value="1"/>
</dbReference>
<keyword evidence="8" id="KW-1185">Reference proteome</keyword>
<dbReference type="GO" id="GO:0008171">
    <property type="term" value="F:O-methyltransferase activity"/>
    <property type="evidence" value="ECO:0000318"/>
    <property type="project" value="GO_Central"/>
</dbReference>
<accession>D8R1I9</accession>
<dbReference type="EMBL" id="GL377570">
    <property type="protein sequence ID" value="EFJ33563.1"/>
    <property type="molecule type" value="Genomic_DNA"/>
</dbReference>
<dbReference type="GO" id="GO:0008757">
    <property type="term" value="F:S-adenosylmethionine-dependent methyltransferase activity"/>
    <property type="evidence" value="ECO:0000318"/>
    <property type="project" value="GO_Central"/>
</dbReference>
<reference evidence="7 8" key="1">
    <citation type="journal article" date="2011" name="Science">
        <title>The Selaginella genome identifies genetic changes associated with the evolution of vascular plants.</title>
        <authorList>
            <person name="Banks J.A."/>
            <person name="Nishiyama T."/>
            <person name="Hasebe M."/>
            <person name="Bowman J.L."/>
            <person name="Gribskov M."/>
            <person name="dePamphilis C."/>
            <person name="Albert V.A."/>
            <person name="Aono N."/>
            <person name="Aoyama T."/>
            <person name="Ambrose B.A."/>
            <person name="Ashton N.W."/>
            <person name="Axtell M.J."/>
            <person name="Barker E."/>
            <person name="Barker M.S."/>
            <person name="Bennetzen J.L."/>
            <person name="Bonawitz N.D."/>
            <person name="Chapple C."/>
            <person name="Cheng C."/>
            <person name="Correa L.G."/>
            <person name="Dacre M."/>
            <person name="DeBarry J."/>
            <person name="Dreyer I."/>
            <person name="Elias M."/>
            <person name="Engstrom E.M."/>
            <person name="Estelle M."/>
            <person name="Feng L."/>
            <person name="Finet C."/>
            <person name="Floyd S.K."/>
            <person name="Frommer W.B."/>
            <person name="Fujita T."/>
            <person name="Gramzow L."/>
            <person name="Gutensohn M."/>
            <person name="Harholt J."/>
            <person name="Hattori M."/>
            <person name="Heyl A."/>
            <person name="Hirai T."/>
            <person name="Hiwatashi Y."/>
            <person name="Ishikawa M."/>
            <person name="Iwata M."/>
            <person name="Karol K.G."/>
            <person name="Koehler B."/>
            <person name="Kolukisaoglu U."/>
            <person name="Kubo M."/>
            <person name="Kurata T."/>
            <person name="Lalonde S."/>
            <person name="Li K."/>
            <person name="Li Y."/>
            <person name="Litt A."/>
            <person name="Lyons E."/>
            <person name="Manning G."/>
            <person name="Maruyama T."/>
            <person name="Michael T.P."/>
            <person name="Mikami K."/>
            <person name="Miyazaki S."/>
            <person name="Morinaga S."/>
            <person name="Murata T."/>
            <person name="Mueller-Roeber B."/>
            <person name="Nelson D.R."/>
            <person name="Obara M."/>
            <person name="Oguri Y."/>
            <person name="Olmstead R.G."/>
            <person name="Onodera N."/>
            <person name="Petersen B.L."/>
            <person name="Pils B."/>
            <person name="Prigge M."/>
            <person name="Rensing S.A."/>
            <person name="Riano-Pachon D.M."/>
            <person name="Roberts A.W."/>
            <person name="Sato Y."/>
            <person name="Scheller H.V."/>
            <person name="Schulz B."/>
            <person name="Schulz C."/>
            <person name="Shakirov E.V."/>
            <person name="Shibagaki N."/>
            <person name="Shinohara N."/>
            <person name="Shippen D.E."/>
            <person name="Soerensen I."/>
            <person name="Sotooka R."/>
            <person name="Sugimoto N."/>
            <person name="Sugita M."/>
            <person name="Sumikawa N."/>
            <person name="Tanurdzic M."/>
            <person name="Theissen G."/>
            <person name="Ulvskov P."/>
            <person name="Wakazuki S."/>
            <person name="Weng J.K."/>
            <person name="Willats W.W."/>
            <person name="Wipf D."/>
            <person name="Wolf P.G."/>
            <person name="Yang L."/>
            <person name="Zimmer A.D."/>
            <person name="Zhu Q."/>
            <person name="Mitros T."/>
            <person name="Hellsten U."/>
            <person name="Loque D."/>
            <person name="Otillar R."/>
            <person name="Salamov A."/>
            <person name="Schmutz J."/>
            <person name="Shapiro H."/>
            <person name="Lindquist E."/>
            <person name="Lucas S."/>
            <person name="Rokhsar D."/>
            <person name="Grigoriev I.V."/>
        </authorList>
    </citation>
    <scope>NUCLEOTIDE SEQUENCE [LARGE SCALE GENOMIC DNA]</scope>
</reference>
<feature type="active site" description="Proton acceptor" evidence="4">
    <location>
        <position position="250"/>
    </location>
</feature>
<evidence type="ECO:0000256" key="3">
    <source>
        <dbReference type="ARBA" id="ARBA00022691"/>
    </source>
</evidence>
<evidence type="ECO:0000259" key="6">
    <source>
        <dbReference type="Pfam" id="PF08100"/>
    </source>
</evidence>
<dbReference type="Pfam" id="PF08100">
    <property type="entry name" value="Dimerisation"/>
    <property type="match status" value="1"/>
</dbReference>
<dbReference type="CDD" id="cd02440">
    <property type="entry name" value="AdoMet_MTases"/>
    <property type="match status" value="1"/>
</dbReference>
<dbReference type="OrthoDB" id="1182023at2759"/>
<evidence type="ECO:0000259" key="5">
    <source>
        <dbReference type="Pfam" id="PF00891"/>
    </source>
</evidence>
<dbReference type="InParanoid" id="D8R1I9"/>
<dbReference type="InterPro" id="IPR012967">
    <property type="entry name" value="COMT_dimerisation"/>
</dbReference>
<protein>
    <recommendedName>
        <fullName evidence="9">O-methyltransferase domain-containing protein</fullName>
    </recommendedName>
</protein>
<evidence type="ECO:0000256" key="1">
    <source>
        <dbReference type="ARBA" id="ARBA00022603"/>
    </source>
</evidence>
<dbReference type="HOGENOM" id="CLU_005533_12_1_1"/>
<dbReference type="Gene3D" id="1.10.10.10">
    <property type="entry name" value="Winged helix-like DNA-binding domain superfamily/Winged helix DNA-binding domain"/>
    <property type="match status" value="1"/>
</dbReference>
<dbReference type="AlphaFoldDB" id="D8R1I9"/>
<dbReference type="InterPro" id="IPR016461">
    <property type="entry name" value="COMT-like"/>
</dbReference>
<dbReference type="STRING" id="88036.D8R1I9"/>
<dbReference type="Gene3D" id="3.40.50.150">
    <property type="entry name" value="Vaccinia Virus protein VP39"/>
    <property type="match status" value="1"/>
</dbReference>
<name>D8R1I9_SELML</name>
<dbReference type="eggNOG" id="KOG3178">
    <property type="taxonomic scope" value="Eukaryota"/>
</dbReference>
<dbReference type="InterPro" id="IPR036390">
    <property type="entry name" value="WH_DNA-bd_sf"/>
</dbReference>
<dbReference type="InterPro" id="IPR029063">
    <property type="entry name" value="SAM-dependent_MTases_sf"/>
</dbReference>
<evidence type="ECO:0000313" key="8">
    <source>
        <dbReference type="Proteomes" id="UP000001514"/>
    </source>
</evidence>
<dbReference type="PROSITE" id="PS51683">
    <property type="entry name" value="SAM_OMT_II"/>
    <property type="match status" value="1"/>
</dbReference>
<dbReference type="SUPFAM" id="SSF53335">
    <property type="entry name" value="S-adenosyl-L-methionine-dependent methyltransferases"/>
    <property type="match status" value="1"/>
</dbReference>
<dbReference type="PANTHER" id="PTHR11746">
    <property type="entry name" value="O-METHYLTRANSFERASE"/>
    <property type="match status" value="1"/>
</dbReference>
<evidence type="ECO:0000313" key="7">
    <source>
        <dbReference type="EMBL" id="EFJ33563.1"/>
    </source>
</evidence>
<feature type="domain" description="O-methyltransferase C-terminal" evidence="5">
    <location>
        <begin position="123"/>
        <end position="330"/>
    </location>
</feature>
<keyword evidence="3" id="KW-0949">S-adenosyl-L-methionine</keyword>
<dbReference type="GO" id="GO:0046983">
    <property type="term" value="F:protein dimerization activity"/>
    <property type="evidence" value="ECO:0007669"/>
    <property type="project" value="InterPro"/>
</dbReference>
<dbReference type="KEGG" id="smo:SELMODRAFT_227505"/>
<dbReference type="PIRSF" id="PIRSF005739">
    <property type="entry name" value="O-mtase"/>
    <property type="match status" value="1"/>
</dbReference>
<keyword evidence="1" id="KW-0489">Methyltransferase</keyword>
<gene>
    <name evidence="7" type="ORF">SELMODRAFT_227505</name>
</gene>
<dbReference type="Proteomes" id="UP000001514">
    <property type="component" value="Unassembled WGS sequence"/>
</dbReference>
<dbReference type="Pfam" id="PF00891">
    <property type="entry name" value="Methyltransf_2"/>
    <property type="match status" value="1"/>
</dbReference>
<evidence type="ECO:0000256" key="4">
    <source>
        <dbReference type="PIRSR" id="PIRSR005739-1"/>
    </source>
</evidence>